<sequence>MHRVIHTPAKSRYTLNVKKTQLKHRYKTEQTKNNVFVTLGDSGFAQTVRGELSRVDRPARALAAAGTT</sequence>
<protein>
    <submittedName>
        <fullName evidence="1">Uncharacterized protein</fullName>
    </submittedName>
</protein>
<organism evidence="1 2">
    <name type="scientific">Roseinatronobacter monicus</name>
    <dbReference type="NCBI Taxonomy" id="393481"/>
    <lineage>
        <taxon>Bacteria</taxon>
        <taxon>Pseudomonadati</taxon>
        <taxon>Pseudomonadota</taxon>
        <taxon>Alphaproteobacteria</taxon>
        <taxon>Rhodobacterales</taxon>
        <taxon>Paracoccaceae</taxon>
        <taxon>Roseinatronobacter</taxon>
    </lineage>
</organism>
<dbReference type="EMBL" id="VFPT01000001">
    <property type="protein sequence ID" value="TQM94672.1"/>
    <property type="molecule type" value="Genomic_DNA"/>
</dbReference>
<proteinExistence type="predicted"/>
<keyword evidence="2" id="KW-1185">Reference proteome</keyword>
<gene>
    <name evidence="1" type="ORF">BD293_3357</name>
</gene>
<comment type="caution">
    <text evidence="1">The sequence shown here is derived from an EMBL/GenBank/DDBJ whole genome shotgun (WGS) entry which is preliminary data.</text>
</comment>
<evidence type="ECO:0000313" key="1">
    <source>
        <dbReference type="EMBL" id="TQM94672.1"/>
    </source>
</evidence>
<dbReference type="Proteomes" id="UP000320582">
    <property type="component" value="Unassembled WGS sequence"/>
</dbReference>
<accession>A0A543KHW6</accession>
<dbReference type="AlphaFoldDB" id="A0A543KHW6"/>
<reference evidence="1 2" key="1">
    <citation type="submission" date="2019-06" db="EMBL/GenBank/DDBJ databases">
        <title>Genomic Encyclopedia of Archaeal and Bacterial Type Strains, Phase II (KMG-II): from individual species to whole genera.</title>
        <authorList>
            <person name="Goeker M."/>
        </authorList>
    </citation>
    <scope>NUCLEOTIDE SEQUENCE [LARGE SCALE GENOMIC DNA]</scope>
    <source>
        <strain evidence="1 2">DSM 18423</strain>
    </source>
</reference>
<evidence type="ECO:0000313" key="2">
    <source>
        <dbReference type="Proteomes" id="UP000320582"/>
    </source>
</evidence>
<name>A0A543KHW6_9RHOB</name>